<dbReference type="Proteomes" id="UP000005204">
    <property type="component" value="Unassembled WGS sequence"/>
</dbReference>
<dbReference type="AlphaFoldDB" id="A0A8R2R7K5"/>
<evidence type="ECO:0000313" key="1">
    <source>
        <dbReference type="EnsemblMetazoa" id="XP_037877000.1"/>
    </source>
</evidence>
<reference evidence="2" key="1">
    <citation type="journal article" date="2008" name="Insect Biochem. Mol. Biol.">
        <title>The genome of a lepidopteran model insect, the silkworm Bombyx mori.</title>
        <authorList>
            <consortium name="International Silkworm Genome Consortium"/>
        </authorList>
    </citation>
    <scope>NUCLEOTIDE SEQUENCE [LARGE SCALE GENOMIC DNA]</scope>
    <source>
        <strain evidence="2">p50T</strain>
    </source>
</reference>
<dbReference type="EnsemblMetazoa" id="XM_038021072.1">
    <property type="protein sequence ID" value="XP_037877000.1"/>
    <property type="gene ID" value="LOC119630713"/>
</dbReference>
<proteinExistence type="predicted"/>
<keyword evidence="2" id="KW-1185">Reference proteome</keyword>
<accession>A0A8R2R7K5</accession>
<name>A0A8R2R7K5_BOMMO</name>
<evidence type="ECO:0000313" key="2">
    <source>
        <dbReference type="Proteomes" id="UP000005204"/>
    </source>
</evidence>
<protein>
    <submittedName>
        <fullName evidence="1">Uncharacterized protein</fullName>
    </submittedName>
</protein>
<sequence length="135" mass="15876">MVMVHTQTDHLIPTQAYTHPTTIIKLKEHCFPFPDKSEPIFFCYKICPLYCSPRRHDLDESSLIYIEDEQPHPYFDHSPNEYHAPLHFGHYFFCKTTTTTPKPTTTTTQAPTTEEPSWICMTCMDKCRYGKIKKE</sequence>
<organism evidence="1 2">
    <name type="scientific">Bombyx mori</name>
    <name type="common">Silk moth</name>
    <dbReference type="NCBI Taxonomy" id="7091"/>
    <lineage>
        <taxon>Eukaryota</taxon>
        <taxon>Metazoa</taxon>
        <taxon>Ecdysozoa</taxon>
        <taxon>Arthropoda</taxon>
        <taxon>Hexapoda</taxon>
        <taxon>Insecta</taxon>
        <taxon>Pterygota</taxon>
        <taxon>Neoptera</taxon>
        <taxon>Endopterygota</taxon>
        <taxon>Lepidoptera</taxon>
        <taxon>Glossata</taxon>
        <taxon>Ditrysia</taxon>
        <taxon>Bombycoidea</taxon>
        <taxon>Bombycidae</taxon>
        <taxon>Bombycinae</taxon>
        <taxon>Bombyx</taxon>
    </lineage>
</organism>
<reference evidence="1" key="2">
    <citation type="submission" date="2022-06" db="UniProtKB">
        <authorList>
            <consortium name="EnsemblMetazoa"/>
        </authorList>
    </citation>
    <scope>IDENTIFICATION</scope>
    <source>
        <strain evidence="1">p50T (Dazao)</strain>
    </source>
</reference>